<evidence type="ECO:0000313" key="2">
    <source>
        <dbReference type="EMBL" id="KKN54981.1"/>
    </source>
</evidence>
<dbReference type="Pfam" id="PF00753">
    <property type="entry name" value="Lactamase_B"/>
    <property type="match status" value="1"/>
</dbReference>
<accession>A0A0F9U0V2</accession>
<dbReference type="Gene3D" id="3.60.15.10">
    <property type="entry name" value="Ribonuclease Z/Hydroxyacylglutathione hydrolase-like"/>
    <property type="match status" value="1"/>
</dbReference>
<dbReference type="SUPFAM" id="SSF56281">
    <property type="entry name" value="Metallo-hydrolase/oxidoreductase"/>
    <property type="match status" value="1"/>
</dbReference>
<reference evidence="2" key="1">
    <citation type="journal article" date="2015" name="Nature">
        <title>Complex archaea that bridge the gap between prokaryotes and eukaryotes.</title>
        <authorList>
            <person name="Spang A."/>
            <person name="Saw J.H."/>
            <person name="Jorgensen S.L."/>
            <person name="Zaremba-Niedzwiedzka K."/>
            <person name="Martijn J."/>
            <person name="Lind A.E."/>
            <person name="van Eijk R."/>
            <person name="Schleper C."/>
            <person name="Guy L."/>
            <person name="Ettema T.J."/>
        </authorList>
    </citation>
    <scope>NUCLEOTIDE SEQUENCE</scope>
</reference>
<dbReference type="PANTHER" id="PTHR42951">
    <property type="entry name" value="METALLO-BETA-LACTAMASE DOMAIN-CONTAINING"/>
    <property type="match status" value="1"/>
</dbReference>
<organism evidence="2">
    <name type="scientific">marine sediment metagenome</name>
    <dbReference type="NCBI Taxonomy" id="412755"/>
    <lineage>
        <taxon>unclassified sequences</taxon>
        <taxon>metagenomes</taxon>
        <taxon>ecological metagenomes</taxon>
    </lineage>
</organism>
<dbReference type="InterPro" id="IPR036866">
    <property type="entry name" value="RibonucZ/Hydroxyglut_hydro"/>
</dbReference>
<name>A0A0F9U0V2_9ZZZZ</name>
<dbReference type="SMART" id="SM00849">
    <property type="entry name" value="Lactamase_B"/>
    <property type="match status" value="1"/>
</dbReference>
<dbReference type="InterPro" id="IPR001279">
    <property type="entry name" value="Metallo-B-lactamas"/>
</dbReference>
<dbReference type="PANTHER" id="PTHR42951:SF4">
    <property type="entry name" value="ACYL-COENZYME A THIOESTERASE MBLAC2"/>
    <property type="match status" value="1"/>
</dbReference>
<dbReference type="InterPro" id="IPR050855">
    <property type="entry name" value="NDM-1-like"/>
</dbReference>
<comment type="caution">
    <text evidence="2">The sequence shown here is derived from an EMBL/GenBank/DDBJ whole genome shotgun (WGS) entry which is preliminary data.</text>
</comment>
<proteinExistence type="predicted"/>
<protein>
    <recommendedName>
        <fullName evidence="1">Metallo-beta-lactamase domain-containing protein</fullName>
    </recommendedName>
</protein>
<dbReference type="EMBL" id="LAZR01000904">
    <property type="protein sequence ID" value="KKN54981.1"/>
    <property type="molecule type" value="Genomic_DNA"/>
</dbReference>
<feature type="domain" description="Metallo-beta-lactamase" evidence="1">
    <location>
        <begin position="15"/>
        <end position="196"/>
    </location>
</feature>
<dbReference type="CDD" id="cd06262">
    <property type="entry name" value="metallo-hydrolase-like_MBL-fold"/>
    <property type="match status" value="1"/>
</dbReference>
<evidence type="ECO:0000259" key="1">
    <source>
        <dbReference type="SMART" id="SM00849"/>
    </source>
</evidence>
<dbReference type="AlphaFoldDB" id="A0A0F9U0V2"/>
<gene>
    <name evidence="2" type="ORF">LCGC14_0587030</name>
</gene>
<sequence length="215" mass="24496">MKEIIKNIYHIGDFGCSVYLLNTQSEEGLVLIDCGMSIRAIKRISKIGLNPLQIQHCIITHFHIDHIGACSDLKDYNKKVKFYAHELDAIPIEEEGYDRETAALWYGVEYKPIKLEKKFKGDLEILNLSNLRFQCIHTPGHTPGSISVLIEIEGKKILFGQDLHGPIIPGISNREDYQNSLRKLLNLNADILCEGHFGIFQPASEVQRYINSYIE</sequence>